<dbReference type="EC" id="2.3.1.199" evidence="10"/>
<evidence type="ECO:0000256" key="3">
    <source>
        <dbReference type="ARBA" id="ARBA00022679"/>
    </source>
</evidence>
<dbReference type="InterPro" id="IPR002076">
    <property type="entry name" value="ELO_fam"/>
</dbReference>
<keyword evidence="2 10" id="KW-0444">Lipid biosynthesis</keyword>
<dbReference type="GO" id="GO:0019367">
    <property type="term" value="P:fatty acid elongation, saturated fatty acid"/>
    <property type="evidence" value="ECO:0007669"/>
    <property type="project" value="TreeGrafter"/>
</dbReference>
<feature type="transmembrane region" description="Helical" evidence="10">
    <location>
        <begin position="20"/>
        <end position="43"/>
    </location>
</feature>
<dbReference type="Proteomes" id="UP000677228">
    <property type="component" value="Unassembled WGS sequence"/>
</dbReference>
<sequence>MTDLWNLIAPHGADPVTKSWPLVGAPWPVVILTTFYLLSVYYGKKIMRNRKPFNLSSFIVAYNIAAVLINAYVVMLALRTLLTRSYRIYCQRVLHTPDDYYLSAAVWWYFISKGFEFLDTWFFILKNKFTHVTILHVYHHATMFPIWYLASRYTPGGEVALPVIVNACVHVIMYLYYGLAAMHIQRKQLARVKLFVTIIQISQFVAAAIGCMFRFHTMFIHHDSTCYEFPLLFVIIFLAHSTSLLFLFLNYFLHEYVWKQKKPSTLTLKDTKKEHLPTIKDNKKQKNSYSHYQNGYVSKKHE</sequence>
<feature type="compositionally biased region" description="Polar residues" evidence="11">
    <location>
        <begin position="287"/>
        <end position="296"/>
    </location>
</feature>
<keyword evidence="8 10" id="KW-0472">Membrane</keyword>
<dbReference type="GO" id="GO:0005789">
    <property type="term" value="C:endoplasmic reticulum membrane"/>
    <property type="evidence" value="ECO:0007669"/>
    <property type="project" value="TreeGrafter"/>
</dbReference>
<keyword evidence="3 10" id="KW-0808">Transferase</keyword>
<dbReference type="GO" id="GO:0009922">
    <property type="term" value="F:fatty acid elongase activity"/>
    <property type="evidence" value="ECO:0007669"/>
    <property type="project" value="UniProtKB-EC"/>
</dbReference>
<feature type="transmembrane region" description="Helical" evidence="10">
    <location>
        <begin position="162"/>
        <end position="182"/>
    </location>
</feature>
<proteinExistence type="inferred from homology"/>
<dbReference type="EMBL" id="CAJNOK010011597">
    <property type="protein sequence ID" value="CAF1143739.1"/>
    <property type="molecule type" value="Genomic_DNA"/>
</dbReference>
<protein>
    <recommendedName>
        <fullName evidence="10">Elongation of very long chain fatty acids protein</fullName>
        <ecNumber evidence="10">2.3.1.199</ecNumber>
    </recommendedName>
    <alternativeName>
        <fullName evidence="10">Very-long-chain 3-oxoacyl-CoA synthase</fullName>
    </alternativeName>
</protein>
<evidence type="ECO:0000256" key="2">
    <source>
        <dbReference type="ARBA" id="ARBA00022516"/>
    </source>
</evidence>
<keyword evidence="7 10" id="KW-0443">Lipid metabolism</keyword>
<gene>
    <name evidence="12" type="ORF">OVA965_LOCUS21255</name>
    <name evidence="13" type="ORF">TMI583_LOCUS21865</name>
</gene>
<comment type="similarity">
    <text evidence="10">Belongs to the ELO family.</text>
</comment>
<evidence type="ECO:0000256" key="10">
    <source>
        <dbReference type="RuleBase" id="RU361115"/>
    </source>
</evidence>
<evidence type="ECO:0000256" key="7">
    <source>
        <dbReference type="ARBA" id="ARBA00023098"/>
    </source>
</evidence>
<dbReference type="AlphaFoldDB" id="A0A8S2MI29"/>
<feature type="transmembrane region" description="Helical" evidence="10">
    <location>
        <begin position="229"/>
        <end position="253"/>
    </location>
</feature>
<feature type="transmembrane region" description="Helical" evidence="10">
    <location>
        <begin position="132"/>
        <end position="150"/>
    </location>
</feature>
<keyword evidence="4 10" id="KW-0812">Transmembrane</keyword>
<keyword evidence="9 10" id="KW-0275">Fatty acid biosynthesis</keyword>
<dbReference type="GO" id="GO:0042761">
    <property type="term" value="P:very long-chain fatty acid biosynthetic process"/>
    <property type="evidence" value="ECO:0007669"/>
    <property type="project" value="TreeGrafter"/>
</dbReference>
<dbReference type="Proteomes" id="UP000682733">
    <property type="component" value="Unassembled WGS sequence"/>
</dbReference>
<evidence type="ECO:0000313" key="12">
    <source>
        <dbReference type="EMBL" id="CAF1143739.1"/>
    </source>
</evidence>
<feature type="transmembrane region" description="Helical" evidence="10">
    <location>
        <begin position="194"/>
        <end position="217"/>
    </location>
</feature>
<evidence type="ECO:0000313" key="14">
    <source>
        <dbReference type="Proteomes" id="UP000682733"/>
    </source>
</evidence>
<dbReference type="PANTHER" id="PTHR11157:SF12">
    <property type="entry name" value="ELONGATION OF VERY LONG CHAIN FATTY ACIDS PROTEIN 4"/>
    <property type="match status" value="1"/>
</dbReference>
<feature type="transmembrane region" description="Helical" evidence="10">
    <location>
        <begin position="106"/>
        <end position="125"/>
    </location>
</feature>
<evidence type="ECO:0000256" key="1">
    <source>
        <dbReference type="ARBA" id="ARBA00004141"/>
    </source>
</evidence>
<dbReference type="GO" id="GO:0030148">
    <property type="term" value="P:sphingolipid biosynthetic process"/>
    <property type="evidence" value="ECO:0007669"/>
    <property type="project" value="TreeGrafter"/>
</dbReference>
<organism evidence="13 14">
    <name type="scientific">Didymodactylos carnosus</name>
    <dbReference type="NCBI Taxonomy" id="1234261"/>
    <lineage>
        <taxon>Eukaryota</taxon>
        <taxon>Metazoa</taxon>
        <taxon>Spiralia</taxon>
        <taxon>Gnathifera</taxon>
        <taxon>Rotifera</taxon>
        <taxon>Eurotatoria</taxon>
        <taxon>Bdelloidea</taxon>
        <taxon>Philodinida</taxon>
        <taxon>Philodinidae</taxon>
        <taxon>Didymodactylos</taxon>
    </lineage>
</organism>
<reference evidence="13" key="1">
    <citation type="submission" date="2021-02" db="EMBL/GenBank/DDBJ databases">
        <authorList>
            <person name="Nowell W R."/>
        </authorList>
    </citation>
    <scope>NUCLEOTIDE SEQUENCE</scope>
</reference>
<feature type="region of interest" description="Disordered" evidence="11">
    <location>
        <begin position="283"/>
        <end position="302"/>
    </location>
</feature>
<dbReference type="PANTHER" id="PTHR11157">
    <property type="entry name" value="FATTY ACID ACYL TRANSFERASE-RELATED"/>
    <property type="match status" value="1"/>
</dbReference>
<comment type="subcellular location">
    <subcellularLocation>
        <location evidence="1">Membrane</location>
        <topology evidence="1">Multi-pass membrane protein</topology>
    </subcellularLocation>
</comment>
<evidence type="ECO:0000256" key="11">
    <source>
        <dbReference type="SAM" id="MobiDB-lite"/>
    </source>
</evidence>
<feature type="transmembrane region" description="Helical" evidence="10">
    <location>
        <begin position="55"/>
        <end position="78"/>
    </location>
</feature>
<evidence type="ECO:0000256" key="5">
    <source>
        <dbReference type="ARBA" id="ARBA00022832"/>
    </source>
</evidence>
<keyword evidence="6 10" id="KW-1133">Transmembrane helix</keyword>
<evidence type="ECO:0000256" key="6">
    <source>
        <dbReference type="ARBA" id="ARBA00022989"/>
    </source>
</evidence>
<evidence type="ECO:0000313" key="13">
    <source>
        <dbReference type="EMBL" id="CAF3943038.1"/>
    </source>
</evidence>
<comment type="caution">
    <text evidence="13">The sequence shown here is derived from an EMBL/GenBank/DDBJ whole genome shotgun (WGS) entry which is preliminary data.</text>
</comment>
<evidence type="ECO:0000256" key="8">
    <source>
        <dbReference type="ARBA" id="ARBA00023136"/>
    </source>
</evidence>
<keyword evidence="5 10" id="KW-0276">Fatty acid metabolism</keyword>
<evidence type="ECO:0000256" key="4">
    <source>
        <dbReference type="ARBA" id="ARBA00022692"/>
    </source>
</evidence>
<dbReference type="GO" id="GO:0034625">
    <property type="term" value="P:fatty acid elongation, monounsaturated fatty acid"/>
    <property type="evidence" value="ECO:0007669"/>
    <property type="project" value="TreeGrafter"/>
</dbReference>
<accession>A0A8S2MI29</accession>
<dbReference type="GO" id="GO:0034626">
    <property type="term" value="P:fatty acid elongation, polyunsaturated fatty acid"/>
    <property type="evidence" value="ECO:0007669"/>
    <property type="project" value="TreeGrafter"/>
</dbReference>
<evidence type="ECO:0000256" key="9">
    <source>
        <dbReference type="ARBA" id="ARBA00023160"/>
    </source>
</evidence>
<dbReference type="EMBL" id="CAJOBA010027853">
    <property type="protein sequence ID" value="CAF3943038.1"/>
    <property type="molecule type" value="Genomic_DNA"/>
</dbReference>
<name>A0A8S2MI29_9BILA</name>
<comment type="catalytic activity">
    <reaction evidence="10">
        <text>a very-long-chain acyl-CoA + malonyl-CoA + H(+) = a very-long-chain 3-oxoacyl-CoA + CO2 + CoA</text>
        <dbReference type="Rhea" id="RHEA:32727"/>
        <dbReference type="ChEBI" id="CHEBI:15378"/>
        <dbReference type="ChEBI" id="CHEBI:16526"/>
        <dbReference type="ChEBI" id="CHEBI:57287"/>
        <dbReference type="ChEBI" id="CHEBI:57384"/>
        <dbReference type="ChEBI" id="CHEBI:90725"/>
        <dbReference type="ChEBI" id="CHEBI:90736"/>
        <dbReference type="EC" id="2.3.1.199"/>
    </reaction>
</comment>
<dbReference type="Pfam" id="PF01151">
    <property type="entry name" value="ELO"/>
    <property type="match status" value="1"/>
</dbReference>